<feature type="compositionally biased region" description="Polar residues" evidence="1">
    <location>
        <begin position="45"/>
        <end position="54"/>
    </location>
</feature>
<dbReference type="EMBL" id="JACBZR010000001">
    <property type="protein sequence ID" value="NYI78768.1"/>
    <property type="molecule type" value="Genomic_DNA"/>
</dbReference>
<dbReference type="AlphaFoldDB" id="A0A7Z0ITF2"/>
<comment type="caution">
    <text evidence="2">The sequence shown here is derived from an EMBL/GenBank/DDBJ whole genome shotgun (WGS) entry which is preliminary data.</text>
</comment>
<evidence type="ECO:0000313" key="3">
    <source>
        <dbReference type="Proteomes" id="UP000564496"/>
    </source>
</evidence>
<proteinExistence type="predicted"/>
<evidence type="ECO:0000256" key="1">
    <source>
        <dbReference type="SAM" id="MobiDB-lite"/>
    </source>
</evidence>
<sequence length="886" mass="95162">MTVTYEKLQSWKPDGLSGAADKLNSVRKTLIDQQDEMDAGKPPDSWQTPNSSEAARNRHKRLVEDLNDIVAPLSAVVAGLDSAASSLRSAKESAKTAYDGAVAKGWTVKFPGGTQVEIEDPSPPESTAPGHRRGTPTGHPDQATMDSYAQTISKALADATEAETELEGVLNTATSGGYDGGDGEIADAIPPEIGKILAAGQEDGDKPDKAAMQRYAAYMDELEDEPELKREIMSQMGREGIANAFKNAEAAGVDLHAAMGATGRGVIEDWVEHDVKNKGVNGDTTTLLGAYKKDAEFTKELFTNVSPAEWADAIKHENGEAFSHGKIDEADRKVYSEFLRAGGTALATYTQGHPDPKGLAGEWFKSITDGDDENASALTLMIKKGGEDGATFQTDFMYNLADDVYNWEKSHDGDPVWGPKSSGLLDPDADVQSAARGRGAYEWTSGRADDGMANLLGGMANSPEAAQQFFKDGTLDDGEKDDRYKYFMFDRDFSAGVGSDEGDGFGLALEAATVGSRESGDTEFANHLTERMLKDIALHSGEDPDRAFGVDWNQGWHTWPEFNDSLGTIMSGYSDDIYNTLSDDNVGGAGGPIDVSRNELKLVLGELGRGEDTGPVEMVTASLAIEGNERVDRIIAENPGKSASELRDLISGQTTKTGSALGNALGYSVLVDMEDSERAAAQAAFTQKAFDVAAGFVPGSGDLLSESFKAGLGGAKEHLLTTAIDTATSEGLDALKNTVAATPSAGDLQGAGTTPSPETLIERNLMNSYLKAGLLEDVPPEFVTKTPDPSDPNKTVMTFRPDIYKSDDIADIPEFKGRTDQLEDQWEKMMTENDSVARSYEAATAGRHEYQDRFDDAVKEARHVVDKTYEEQVEWMKANKDEIPSE</sequence>
<name>A0A7Z0ITF2_9ACTN</name>
<keyword evidence="3" id="KW-1185">Reference proteome</keyword>
<feature type="region of interest" description="Disordered" evidence="1">
    <location>
        <begin position="112"/>
        <end position="144"/>
    </location>
</feature>
<gene>
    <name evidence="2" type="ORF">BJ988_003416</name>
</gene>
<feature type="region of interest" description="Disordered" evidence="1">
    <location>
        <begin position="31"/>
        <end position="59"/>
    </location>
</feature>
<dbReference type="Proteomes" id="UP000564496">
    <property type="component" value="Unassembled WGS sequence"/>
</dbReference>
<organism evidence="2 3">
    <name type="scientific">Nocardioides panzhihuensis</name>
    <dbReference type="NCBI Taxonomy" id="860243"/>
    <lineage>
        <taxon>Bacteria</taxon>
        <taxon>Bacillati</taxon>
        <taxon>Actinomycetota</taxon>
        <taxon>Actinomycetes</taxon>
        <taxon>Propionibacteriales</taxon>
        <taxon>Nocardioidaceae</taxon>
        <taxon>Nocardioides</taxon>
    </lineage>
</organism>
<protein>
    <submittedName>
        <fullName evidence="2">Uncharacterized protein</fullName>
    </submittedName>
</protein>
<dbReference type="RefSeq" id="WP_179659078.1">
    <property type="nucleotide sequence ID" value="NZ_JACBZR010000001.1"/>
</dbReference>
<reference evidence="2 3" key="1">
    <citation type="submission" date="2020-07" db="EMBL/GenBank/DDBJ databases">
        <title>Sequencing the genomes of 1000 actinobacteria strains.</title>
        <authorList>
            <person name="Klenk H.-P."/>
        </authorList>
    </citation>
    <scope>NUCLEOTIDE SEQUENCE [LARGE SCALE GENOMIC DNA]</scope>
    <source>
        <strain evidence="2 3">DSM 26487</strain>
    </source>
</reference>
<evidence type="ECO:0000313" key="2">
    <source>
        <dbReference type="EMBL" id="NYI78768.1"/>
    </source>
</evidence>
<accession>A0A7Z0ITF2</accession>